<name>A0A501VSB6_9BACT</name>
<feature type="chain" id="PRO_5021327464" description="Lipoprotein" evidence="2">
    <location>
        <begin position="20"/>
        <end position="116"/>
    </location>
</feature>
<dbReference type="OrthoDB" id="852952at2"/>
<evidence type="ECO:0000256" key="1">
    <source>
        <dbReference type="SAM" id="MobiDB-lite"/>
    </source>
</evidence>
<evidence type="ECO:0000256" key="2">
    <source>
        <dbReference type="SAM" id="SignalP"/>
    </source>
</evidence>
<comment type="caution">
    <text evidence="3">The sequence shown here is derived from an EMBL/GenBank/DDBJ whole genome shotgun (WGS) entry which is preliminary data.</text>
</comment>
<dbReference type="AlphaFoldDB" id="A0A501VSB6"/>
<sequence length="116" mass="13078">MKSYRSITYSISMAMAGLAACTSLSEGQEGMPPPAPAEERVRLEQNPNAAVRQRMDEQASEINRKRNIEQFDQNKPAMTPNPLRPQELPHAPQDTSKHNLNQVWPTQVEPQPVEEN</sequence>
<dbReference type="Proteomes" id="UP000316727">
    <property type="component" value="Unassembled WGS sequence"/>
</dbReference>
<proteinExistence type="predicted"/>
<dbReference type="RefSeq" id="WP_140623909.1">
    <property type="nucleotide sequence ID" value="NZ_VFRQ01000017.1"/>
</dbReference>
<feature type="compositionally biased region" description="Polar residues" evidence="1">
    <location>
        <begin position="98"/>
        <end position="109"/>
    </location>
</feature>
<evidence type="ECO:0008006" key="5">
    <source>
        <dbReference type="Google" id="ProtNLM"/>
    </source>
</evidence>
<reference evidence="3 4" key="1">
    <citation type="submission" date="2019-06" db="EMBL/GenBank/DDBJ databases">
        <title>A novel bacterium of genus Pontibacter, isolated from marine sediment.</title>
        <authorList>
            <person name="Huang H."/>
            <person name="Mo K."/>
            <person name="Hu Y."/>
        </authorList>
    </citation>
    <scope>NUCLEOTIDE SEQUENCE [LARGE SCALE GENOMIC DNA]</scope>
    <source>
        <strain evidence="3 4">HB172049</strain>
    </source>
</reference>
<accession>A0A501VSB6</accession>
<protein>
    <recommendedName>
        <fullName evidence="5">Lipoprotein</fullName>
    </recommendedName>
</protein>
<keyword evidence="4" id="KW-1185">Reference proteome</keyword>
<feature type="signal peptide" evidence="2">
    <location>
        <begin position="1"/>
        <end position="19"/>
    </location>
</feature>
<keyword evidence="2" id="KW-0732">Signal</keyword>
<feature type="region of interest" description="Disordered" evidence="1">
    <location>
        <begin position="49"/>
        <end position="116"/>
    </location>
</feature>
<organism evidence="3 4">
    <name type="scientific">Pontibacter mangrovi</name>
    <dbReference type="NCBI Taxonomy" id="2589816"/>
    <lineage>
        <taxon>Bacteria</taxon>
        <taxon>Pseudomonadati</taxon>
        <taxon>Bacteroidota</taxon>
        <taxon>Cytophagia</taxon>
        <taxon>Cytophagales</taxon>
        <taxon>Hymenobacteraceae</taxon>
        <taxon>Pontibacter</taxon>
    </lineage>
</organism>
<feature type="compositionally biased region" description="Basic and acidic residues" evidence="1">
    <location>
        <begin position="53"/>
        <end position="69"/>
    </location>
</feature>
<dbReference type="PROSITE" id="PS51257">
    <property type="entry name" value="PROKAR_LIPOPROTEIN"/>
    <property type="match status" value="1"/>
</dbReference>
<evidence type="ECO:0000313" key="4">
    <source>
        <dbReference type="Proteomes" id="UP000316727"/>
    </source>
</evidence>
<dbReference type="EMBL" id="VFRQ01000017">
    <property type="protein sequence ID" value="TPE40613.1"/>
    <property type="molecule type" value="Genomic_DNA"/>
</dbReference>
<evidence type="ECO:0000313" key="3">
    <source>
        <dbReference type="EMBL" id="TPE40613.1"/>
    </source>
</evidence>
<gene>
    <name evidence="3" type="ORF">FJM65_19940</name>
</gene>